<feature type="signal peptide" evidence="1">
    <location>
        <begin position="1"/>
        <end position="25"/>
    </location>
</feature>
<dbReference type="SUPFAM" id="SSF56436">
    <property type="entry name" value="C-type lectin-like"/>
    <property type="match status" value="1"/>
</dbReference>
<dbReference type="SMART" id="SM00034">
    <property type="entry name" value="CLECT"/>
    <property type="match status" value="1"/>
</dbReference>
<dbReference type="InterPro" id="IPR001304">
    <property type="entry name" value="C-type_lectin-like"/>
</dbReference>
<protein>
    <recommendedName>
        <fullName evidence="2">C-type lectin domain-containing protein</fullName>
    </recommendedName>
</protein>
<dbReference type="GeneTree" id="ENSGT01050000244842"/>
<feature type="domain" description="C-type lectin" evidence="2">
    <location>
        <begin position="32"/>
        <end position="127"/>
    </location>
</feature>
<feature type="chain" id="PRO_5018609570" description="C-type lectin domain-containing protein" evidence="1">
    <location>
        <begin position="26"/>
        <end position="136"/>
    </location>
</feature>
<keyword evidence="4" id="KW-1185">Reference proteome</keyword>
<reference evidence="3" key="1">
    <citation type="submission" date="2025-08" db="UniProtKB">
        <authorList>
            <consortium name="Ensembl"/>
        </authorList>
    </citation>
    <scope>IDENTIFICATION</scope>
</reference>
<dbReference type="CDD" id="cd00037">
    <property type="entry name" value="CLECT"/>
    <property type="match status" value="1"/>
</dbReference>
<name>A0A3Q3MC86_9LABR</name>
<dbReference type="Proteomes" id="UP000261660">
    <property type="component" value="Unplaced"/>
</dbReference>
<accession>A0A3Q3MC86</accession>
<dbReference type="InParanoid" id="A0A3Q3MC86"/>
<dbReference type="InterPro" id="IPR016186">
    <property type="entry name" value="C-type_lectin-like/link_sf"/>
</dbReference>
<organism evidence="3 4">
    <name type="scientific">Labrus bergylta</name>
    <name type="common">ballan wrasse</name>
    <dbReference type="NCBI Taxonomy" id="56723"/>
    <lineage>
        <taxon>Eukaryota</taxon>
        <taxon>Metazoa</taxon>
        <taxon>Chordata</taxon>
        <taxon>Craniata</taxon>
        <taxon>Vertebrata</taxon>
        <taxon>Euteleostomi</taxon>
        <taxon>Actinopterygii</taxon>
        <taxon>Neopterygii</taxon>
        <taxon>Teleostei</taxon>
        <taxon>Neoteleostei</taxon>
        <taxon>Acanthomorphata</taxon>
        <taxon>Eupercaria</taxon>
        <taxon>Labriformes</taxon>
        <taxon>Labridae</taxon>
        <taxon>Labrus</taxon>
    </lineage>
</organism>
<dbReference type="Gene3D" id="3.10.100.10">
    <property type="entry name" value="Mannose-Binding Protein A, subunit A"/>
    <property type="match status" value="1"/>
</dbReference>
<dbReference type="PANTHER" id="PTHR22803">
    <property type="entry name" value="MANNOSE, PHOSPHOLIPASE, LECTIN RECEPTOR RELATED"/>
    <property type="match status" value="1"/>
</dbReference>
<evidence type="ECO:0000259" key="2">
    <source>
        <dbReference type="PROSITE" id="PS50041"/>
    </source>
</evidence>
<dbReference type="Ensembl" id="ENSLBET00000019036.1">
    <property type="protein sequence ID" value="ENSLBEP00000018035.1"/>
    <property type="gene ID" value="ENSLBEG00000013898.1"/>
</dbReference>
<evidence type="ECO:0000313" key="4">
    <source>
        <dbReference type="Proteomes" id="UP000261660"/>
    </source>
</evidence>
<dbReference type="AlphaFoldDB" id="A0A3Q3MC86"/>
<evidence type="ECO:0000313" key="3">
    <source>
        <dbReference type="Ensembl" id="ENSLBEP00000018035.1"/>
    </source>
</evidence>
<proteinExistence type="predicted"/>
<dbReference type="Pfam" id="PF00059">
    <property type="entry name" value="Lectin_C"/>
    <property type="match status" value="1"/>
</dbReference>
<dbReference type="STRING" id="56723.ENSLBEP00000018035"/>
<dbReference type="InterPro" id="IPR016187">
    <property type="entry name" value="CTDL_fold"/>
</dbReference>
<dbReference type="PROSITE" id="PS50041">
    <property type="entry name" value="C_TYPE_LECTIN_2"/>
    <property type="match status" value="1"/>
</dbReference>
<dbReference type="InterPro" id="IPR050111">
    <property type="entry name" value="C-type_lectin/snaclec_domain"/>
</dbReference>
<evidence type="ECO:0000256" key="1">
    <source>
        <dbReference type="SAM" id="SignalP"/>
    </source>
</evidence>
<reference evidence="3" key="2">
    <citation type="submission" date="2025-09" db="UniProtKB">
        <authorList>
            <consortium name="Ensembl"/>
        </authorList>
    </citation>
    <scope>IDENTIFICATION</scope>
</reference>
<keyword evidence="1" id="KW-0732">Signal</keyword>
<sequence length="136" mass="15863">YLKFKLLHFLLIVIFLKALLETGFCSRPWIPYNGHCFYLNRTEKTWPEAQRDCRFRGGDLVSIHSVEDQTSTDELWIGLNDRKTEKLFDWVDHSTVSFTSWEFGEPAVSTDINDCVLIRGEVSSLIWIFTISLGNR</sequence>